<protein>
    <recommendedName>
        <fullName evidence="3">Head-to-tail connector protein</fullName>
    </recommendedName>
</protein>
<name>A0A385UD20_9CAUD</name>
<reference evidence="2" key="1">
    <citation type="submission" date="2018-08" db="EMBL/GenBank/DDBJ databases">
        <authorList>
            <person name="Pathak A."/>
            <person name="Staton O.A."/>
            <person name="Aldaher A.R."/>
            <person name="Baird K.M."/>
            <person name="Borah A."/>
            <person name="Haggard G.E."/>
            <person name="Meesala S."/>
            <person name="Nealy S.L."/>
            <person name="Ramdas R."/>
            <person name="Rocha M."/>
            <person name="Sristi D."/>
            <person name="Thukral S."/>
            <person name="Walls C.E."/>
            <person name="Waqas M."/>
            <person name="Williams M.R."/>
            <person name="Winters A.K."/>
            <person name="Sahawneh K.J."/>
            <person name="Monti D.L."/>
            <person name="Garlena R.A."/>
            <person name="Russell D.A."/>
            <person name="Pope W.H."/>
            <person name="Jacobs-Sera D."/>
            <person name="Hatfull G.F."/>
        </authorList>
    </citation>
    <scope>NUCLEOTIDE SEQUENCE [LARGE SCALE GENOMIC DNA]</scope>
</reference>
<sequence length="78" mass="8288">MKIKWNMAAFKAIRFDPTVVGVINNAAAKIAAAAGDGYETGAYSGTNRPRASVITATYKAQRDNAKNNTLARSIDAAR</sequence>
<dbReference type="RefSeq" id="YP_009812781.1">
    <property type="nucleotide sequence ID" value="NC_048070.1"/>
</dbReference>
<dbReference type="Proteomes" id="UP000281572">
    <property type="component" value="Segment"/>
</dbReference>
<dbReference type="EMBL" id="MH727550">
    <property type="protein sequence ID" value="AYB69441.1"/>
    <property type="molecule type" value="Genomic_DNA"/>
</dbReference>
<proteinExistence type="predicted"/>
<evidence type="ECO:0008006" key="3">
    <source>
        <dbReference type="Google" id="ProtNLM"/>
    </source>
</evidence>
<dbReference type="GeneID" id="55003853"/>
<evidence type="ECO:0000313" key="2">
    <source>
        <dbReference type="Proteomes" id="UP000281572"/>
    </source>
</evidence>
<organism evidence="1 2">
    <name type="scientific">Corynebacterium phage Juicebox</name>
    <dbReference type="NCBI Taxonomy" id="2301600"/>
    <lineage>
        <taxon>Viruses</taxon>
        <taxon>Duplodnaviria</taxon>
        <taxon>Heunggongvirae</taxon>
        <taxon>Uroviricota</taxon>
        <taxon>Caudoviricetes</taxon>
        <taxon>Juiceboxvirus</taxon>
        <taxon>Juiceboxvirus juicebox</taxon>
    </lineage>
</organism>
<dbReference type="KEGG" id="vg:55003853"/>
<accession>A0A385UD20</accession>
<evidence type="ECO:0000313" key="1">
    <source>
        <dbReference type="EMBL" id="AYB69441.1"/>
    </source>
</evidence>
<keyword evidence="2" id="KW-1185">Reference proteome</keyword>
<gene>
    <name evidence="1" type="primary">12</name>
    <name evidence="1" type="ORF">JUICEBOX_12</name>
</gene>